<protein>
    <recommendedName>
        <fullName evidence="3">Condensation domain-containing protein</fullName>
    </recommendedName>
</protein>
<dbReference type="GeneID" id="30158905"/>
<dbReference type="AlphaFoldDB" id="A0A1E3HDE5"/>
<evidence type="ECO:0000313" key="1">
    <source>
        <dbReference type="EMBL" id="ODN74145.1"/>
    </source>
</evidence>
<evidence type="ECO:0000313" key="2">
    <source>
        <dbReference type="Proteomes" id="UP000094065"/>
    </source>
</evidence>
<proteinExistence type="predicted"/>
<sequence length="509" mass="56314">MGTKAHMKCNSLTCFTSHFASLHIPPSTLAAPSSSARREQTAMSGVKTILIPCAPINTPHLPTGTTEIPIAPLGLVSGHPILWFYAFEGALDEARLVRAIGLLTSVWPTLAGRYQREVGGNGEVAFSIRLCASPIPFETQSIERDHAFPDKRFIQPAEDNPYIPTLPVNFRTLNSESHLFSVSLTTLLPSGKSVLGFQMSHLAQDSESGVRVLLLLEALYLRGQDALESIPPNAAYALPTFFPDVGPLPVYVPSQNQGEIVPSQPSAAALQAYLDAKKDLSMVFVQLSMWEVKILKAQYRQDVGFYLSDQDVISTWWIDLLRRVGVDVPIVIYVLNYRRWCIGHPSFPPSLPTLSGTASLTRPIDISSQTSPARVATAIREHVVQLRSSPDKVLEWISDGAYHFRQAAVEGKTPALMPEGQVKINSSIRSYWPLFGFGEHEVSYHTSFTAPRVLRVFLANPAKQGEARGERLELYFDVNKEDVEKVERLVERDKAGWKMKAAGMPRARL</sequence>
<reference evidence="1 2" key="1">
    <citation type="submission" date="2016-06" db="EMBL/GenBank/DDBJ databases">
        <title>Evolution of pathogenesis and genome organization in the Tremellales.</title>
        <authorList>
            <person name="Cuomo C."/>
            <person name="Litvintseva A."/>
            <person name="Heitman J."/>
            <person name="Chen Y."/>
            <person name="Sun S."/>
            <person name="Springer D."/>
            <person name="Dromer F."/>
            <person name="Young S."/>
            <person name="Zeng Q."/>
            <person name="Chapman S."/>
            <person name="Gujja S."/>
            <person name="Saif S."/>
            <person name="Birren B."/>
        </authorList>
    </citation>
    <scope>NUCLEOTIDE SEQUENCE [LARGE SCALE GENOMIC DNA]</scope>
    <source>
        <strain evidence="1 2">CBS 6039</strain>
    </source>
</reference>
<comment type="caution">
    <text evidence="1">The sequence shown here is derived from an EMBL/GenBank/DDBJ whole genome shotgun (WGS) entry which is preliminary data.</text>
</comment>
<dbReference type="OrthoDB" id="2581980at2759"/>
<evidence type="ECO:0008006" key="3">
    <source>
        <dbReference type="Google" id="ProtNLM"/>
    </source>
</evidence>
<gene>
    <name evidence="1" type="ORF">L202_07596</name>
</gene>
<keyword evidence="2" id="KW-1185">Reference proteome</keyword>
<dbReference type="Proteomes" id="UP000094065">
    <property type="component" value="Unassembled WGS sequence"/>
</dbReference>
<dbReference type="EMBL" id="AWGJ01000012">
    <property type="protein sequence ID" value="ODN74145.1"/>
    <property type="molecule type" value="Genomic_DNA"/>
</dbReference>
<name>A0A1E3HDE5_9TREE</name>
<accession>A0A1E3HDE5</accession>
<dbReference type="RefSeq" id="XP_018990007.1">
    <property type="nucleotide sequence ID" value="XM_019142364.1"/>
</dbReference>
<organism evidence="1 2">
    <name type="scientific">Cryptococcus amylolentus CBS 6039</name>
    <dbReference type="NCBI Taxonomy" id="1295533"/>
    <lineage>
        <taxon>Eukaryota</taxon>
        <taxon>Fungi</taxon>
        <taxon>Dikarya</taxon>
        <taxon>Basidiomycota</taxon>
        <taxon>Agaricomycotina</taxon>
        <taxon>Tremellomycetes</taxon>
        <taxon>Tremellales</taxon>
        <taxon>Cryptococcaceae</taxon>
        <taxon>Cryptococcus</taxon>
    </lineage>
</organism>